<comment type="caution">
    <text evidence="3">The sequence shown here is derived from an EMBL/GenBank/DDBJ whole genome shotgun (WGS) entry which is preliminary data.</text>
</comment>
<evidence type="ECO:0008006" key="5">
    <source>
        <dbReference type="Google" id="ProtNLM"/>
    </source>
</evidence>
<protein>
    <recommendedName>
        <fullName evidence="5">DUF2142 domain-containing protein</fullName>
    </recommendedName>
</protein>
<evidence type="ECO:0000313" key="3">
    <source>
        <dbReference type="EMBL" id="GAA4244105.1"/>
    </source>
</evidence>
<gene>
    <name evidence="3" type="ORF">GCM10022255_005840</name>
</gene>
<feature type="chain" id="PRO_5046026931" description="DUF2142 domain-containing protein" evidence="2">
    <location>
        <begin position="23"/>
        <end position="482"/>
    </location>
</feature>
<accession>A0ABP8CW14</accession>
<keyword evidence="4" id="KW-1185">Reference proteome</keyword>
<reference evidence="4" key="1">
    <citation type="journal article" date="2019" name="Int. J. Syst. Evol. Microbiol.">
        <title>The Global Catalogue of Microorganisms (GCM) 10K type strain sequencing project: providing services to taxonomists for standard genome sequencing and annotation.</title>
        <authorList>
            <consortium name="The Broad Institute Genomics Platform"/>
            <consortium name="The Broad Institute Genome Sequencing Center for Infectious Disease"/>
            <person name="Wu L."/>
            <person name="Ma J."/>
        </authorList>
    </citation>
    <scope>NUCLEOTIDE SEQUENCE [LARGE SCALE GENOMIC DNA]</scope>
    <source>
        <strain evidence="4">JCM 17441</strain>
    </source>
</reference>
<sequence length="482" mass="51249">MRRAFLVAFAAFFLIGTAWALALPVNGTYDEKQHLVRAYAVWTGQWLPHERAKDASGFETNAFAGPRSLLPDNADCTWIDKPEYHPASCLVTNGDHTETLVPSAAARYSPVYYALVGLPLRISPDGTGLIWARLLSAALSAALLAWAVAIGFAGSHRLAGVGVLLATTPMLADLAGSINPNGLEISAAVLLFAAALQKRWAAAGVAAALLFTVRDLGPFFVLAVLALSLFVTRTNPRELRQRAFLVPAGIGAAFAVFWAAFASRSGVIDPGRPVPPTSSGAILSDIVDDRAEFWVRQIVGQFNYGETTISLAVIGLWYLLVAALVAPALWFGDRRLRLGIFAALAGSAALLVALELYFAPKVGHFAHGRYVMPLGVGVVLLAPLADRYARWLSDRGWLERLVLVCAGLAVLMQLYALARVMTRFQRGIAAGLNPFGGAWTPPLGSALPLLCALVGGVLLGVIVTRSSVHPTPVHSTANTLSN</sequence>
<evidence type="ECO:0000313" key="4">
    <source>
        <dbReference type="Proteomes" id="UP001500620"/>
    </source>
</evidence>
<feature type="signal peptide" evidence="2">
    <location>
        <begin position="1"/>
        <end position="22"/>
    </location>
</feature>
<feature type="transmembrane region" description="Helical" evidence="1">
    <location>
        <begin position="200"/>
        <end position="231"/>
    </location>
</feature>
<feature type="transmembrane region" description="Helical" evidence="1">
    <location>
        <begin position="338"/>
        <end position="358"/>
    </location>
</feature>
<feature type="transmembrane region" description="Helical" evidence="1">
    <location>
        <begin position="159"/>
        <end position="180"/>
    </location>
</feature>
<evidence type="ECO:0000256" key="2">
    <source>
        <dbReference type="SAM" id="SignalP"/>
    </source>
</evidence>
<name>A0ABP8CW14_9ACTN</name>
<keyword evidence="1" id="KW-0472">Membrane</keyword>
<feature type="transmembrane region" description="Helical" evidence="1">
    <location>
        <begin position="442"/>
        <end position="463"/>
    </location>
</feature>
<keyword evidence="2" id="KW-0732">Signal</keyword>
<feature type="transmembrane region" description="Helical" evidence="1">
    <location>
        <begin position="243"/>
        <end position="261"/>
    </location>
</feature>
<dbReference type="RefSeq" id="WP_345120803.1">
    <property type="nucleotide sequence ID" value="NZ_BAABAT010000001.1"/>
</dbReference>
<feature type="transmembrane region" description="Helical" evidence="1">
    <location>
        <begin position="309"/>
        <end position="331"/>
    </location>
</feature>
<feature type="transmembrane region" description="Helical" evidence="1">
    <location>
        <begin position="401"/>
        <end position="422"/>
    </location>
</feature>
<evidence type="ECO:0000256" key="1">
    <source>
        <dbReference type="SAM" id="Phobius"/>
    </source>
</evidence>
<dbReference type="Pfam" id="PF09913">
    <property type="entry name" value="DUF2142"/>
    <property type="match status" value="1"/>
</dbReference>
<dbReference type="Proteomes" id="UP001500620">
    <property type="component" value="Unassembled WGS sequence"/>
</dbReference>
<keyword evidence="1" id="KW-1133">Transmembrane helix</keyword>
<proteinExistence type="predicted"/>
<feature type="transmembrane region" description="Helical" evidence="1">
    <location>
        <begin position="130"/>
        <end position="152"/>
    </location>
</feature>
<dbReference type="InterPro" id="IPR018674">
    <property type="entry name" value="DUF2142_membrane"/>
</dbReference>
<feature type="transmembrane region" description="Helical" evidence="1">
    <location>
        <begin position="370"/>
        <end position="389"/>
    </location>
</feature>
<keyword evidence="1" id="KW-0812">Transmembrane</keyword>
<dbReference type="EMBL" id="BAABAT010000001">
    <property type="protein sequence ID" value="GAA4244105.1"/>
    <property type="molecule type" value="Genomic_DNA"/>
</dbReference>
<organism evidence="3 4">
    <name type="scientific">Dactylosporangium darangshiense</name>
    <dbReference type="NCBI Taxonomy" id="579108"/>
    <lineage>
        <taxon>Bacteria</taxon>
        <taxon>Bacillati</taxon>
        <taxon>Actinomycetota</taxon>
        <taxon>Actinomycetes</taxon>
        <taxon>Micromonosporales</taxon>
        <taxon>Micromonosporaceae</taxon>
        <taxon>Dactylosporangium</taxon>
    </lineage>
</organism>